<keyword evidence="3" id="KW-1185">Reference proteome</keyword>
<feature type="compositionally biased region" description="Basic and acidic residues" evidence="1">
    <location>
        <begin position="30"/>
        <end position="40"/>
    </location>
</feature>
<accession>A0ABT7P3Z7</accession>
<feature type="region of interest" description="Disordered" evidence="1">
    <location>
        <begin position="1"/>
        <end position="53"/>
    </location>
</feature>
<comment type="caution">
    <text evidence="2">The sequence shown here is derived from an EMBL/GenBank/DDBJ whole genome shotgun (WGS) entry which is preliminary data.</text>
</comment>
<reference evidence="2 3" key="1">
    <citation type="submission" date="2023-06" db="EMBL/GenBank/DDBJ databases">
        <title>Itaconate inhibition of nontuberculous mycobacteria.</title>
        <authorList>
            <person name="Breen P."/>
            <person name="Zimbric M."/>
            <person name="Caverly L."/>
        </authorList>
    </citation>
    <scope>NUCLEOTIDE SEQUENCE [LARGE SCALE GENOMIC DNA]</scope>
    <source>
        <strain evidence="2 3">FLAC1071</strain>
    </source>
</reference>
<reference evidence="3" key="2">
    <citation type="submission" date="2023-06" db="EMBL/GenBank/DDBJ databases">
        <title>Itaconate inhibition of nontuberculous mycobacteria.</title>
        <authorList>
            <person name="Spilker T."/>
        </authorList>
    </citation>
    <scope>NUCLEOTIDE SEQUENCE [LARGE SCALE GENOMIC DNA]</scope>
    <source>
        <strain evidence="3">FLAC1071</strain>
    </source>
</reference>
<protein>
    <submittedName>
        <fullName evidence="2">Uncharacterized protein</fullName>
    </submittedName>
</protein>
<feature type="compositionally biased region" description="Polar residues" evidence="1">
    <location>
        <begin position="41"/>
        <end position="53"/>
    </location>
</feature>
<gene>
    <name evidence="2" type="ORF">QRB35_17320</name>
</gene>
<proteinExistence type="predicted"/>
<evidence type="ECO:0000256" key="1">
    <source>
        <dbReference type="SAM" id="MobiDB-lite"/>
    </source>
</evidence>
<dbReference type="Proteomes" id="UP001529272">
    <property type="component" value="Unassembled WGS sequence"/>
</dbReference>
<organism evidence="2 3">
    <name type="scientific">Mycobacterium intracellulare subsp. chimaera</name>
    <dbReference type="NCBI Taxonomy" id="222805"/>
    <lineage>
        <taxon>Bacteria</taxon>
        <taxon>Bacillati</taxon>
        <taxon>Actinomycetota</taxon>
        <taxon>Actinomycetes</taxon>
        <taxon>Mycobacteriales</taxon>
        <taxon>Mycobacteriaceae</taxon>
        <taxon>Mycobacterium</taxon>
        <taxon>Mycobacterium avium complex (MAC)</taxon>
    </lineage>
</organism>
<dbReference type="EMBL" id="JASZZX010000016">
    <property type="protein sequence ID" value="MDM3927773.1"/>
    <property type="molecule type" value="Genomic_DNA"/>
</dbReference>
<sequence length="53" mass="5701">MISVFHNGIDRPSACPAKQSIGSLLATAHKPAEVHEENVSHQHPTTATKTARQ</sequence>
<evidence type="ECO:0000313" key="2">
    <source>
        <dbReference type="EMBL" id="MDM3927773.1"/>
    </source>
</evidence>
<name>A0ABT7P3Z7_MYCIT</name>
<evidence type="ECO:0000313" key="3">
    <source>
        <dbReference type="Proteomes" id="UP001529272"/>
    </source>
</evidence>